<reference evidence="8 9" key="1">
    <citation type="submission" date="2019-12" db="EMBL/GenBank/DDBJ databases">
        <title>Draft genome sequence of the ascomycete Xylaria multiplex DSM 110363.</title>
        <authorList>
            <person name="Buettner E."/>
            <person name="Kellner H."/>
        </authorList>
    </citation>
    <scope>NUCLEOTIDE SEQUENCE [LARGE SCALE GENOMIC DNA]</scope>
    <source>
        <strain evidence="8 9">DSM 110363</strain>
    </source>
</reference>
<evidence type="ECO:0000256" key="4">
    <source>
        <dbReference type="ARBA" id="ARBA00022840"/>
    </source>
</evidence>
<feature type="compositionally biased region" description="Low complexity" evidence="6">
    <location>
        <begin position="601"/>
        <end position="610"/>
    </location>
</feature>
<feature type="region of interest" description="Disordered" evidence="6">
    <location>
        <begin position="472"/>
        <end position="511"/>
    </location>
</feature>
<feature type="compositionally biased region" description="Polar residues" evidence="6">
    <location>
        <begin position="556"/>
        <end position="569"/>
    </location>
</feature>
<feature type="region of interest" description="Disordered" evidence="6">
    <location>
        <begin position="631"/>
        <end position="664"/>
    </location>
</feature>
<dbReference type="Gene3D" id="1.10.3260.10">
    <property type="entry name" value="DNA ligase, ATP-dependent, N-terminal domain"/>
    <property type="match status" value="1"/>
</dbReference>
<evidence type="ECO:0000256" key="6">
    <source>
        <dbReference type="SAM" id="MobiDB-lite"/>
    </source>
</evidence>
<dbReference type="InterPro" id="IPR012340">
    <property type="entry name" value="NA-bd_OB-fold"/>
</dbReference>
<dbReference type="InterPro" id="IPR012310">
    <property type="entry name" value="DNA_ligase_ATP-dep_cent"/>
</dbReference>
<dbReference type="AlphaFoldDB" id="A0A7C8ITC8"/>
<accession>A0A7C8ITC8</accession>
<keyword evidence="4" id="KW-0067">ATP-binding</keyword>
<evidence type="ECO:0000313" key="8">
    <source>
        <dbReference type="EMBL" id="KAF2971809.1"/>
    </source>
</evidence>
<dbReference type="GO" id="GO:0003910">
    <property type="term" value="F:DNA ligase (ATP) activity"/>
    <property type="evidence" value="ECO:0007669"/>
    <property type="project" value="InterPro"/>
</dbReference>
<gene>
    <name evidence="8" type="ORF">GQX73_g1694</name>
</gene>
<evidence type="ECO:0000256" key="5">
    <source>
        <dbReference type="ARBA" id="ARBA00023242"/>
    </source>
</evidence>
<comment type="similarity">
    <text evidence="1">Belongs to the ATP-dependent DNA ligase family.</text>
</comment>
<feature type="compositionally biased region" description="Polar residues" evidence="6">
    <location>
        <begin position="524"/>
        <end position="533"/>
    </location>
</feature>
<dbReference type="PROSITE" id="PS50160">
    <property type="entry name" value="DNA_LIGASE_A3"/>
    <property type="match status" value="1"/>
</dbReference>
<proteinExistence type="inferred from homology"/>
<dbReference type="GO" id="GO:0032807">
    <property type="term" value="C:DNA ligase IV complex"/>
    <property type="evidence" value="ECO:0007669"/>
    <property type="project" value="TreeGrafter"/>
</dbReference>
<keyword evidence="5" id="KW-0539">Nucleus</keyword>
<evidence type="ECO:0000256" key="2">
    <source>
        <dbReference type="ARBA" id="ARBA00022598"/>
    </source>
</evidence>
<dbReference type="InterPro" id="IPR029710">
    <property type="entry name" value="LIG4"/>
</dbReference>
<organism evidence="8 9">
    <name type="scientific">Xylaria multiplex</name>
    <dbReference type="NCBI Taxonomy" id="323545"/>
    <lineage>
        <taxon>Eukaryota</taxon>
        <taxon>Fungi</taxon>
        <taxon>Dikarya</taxon>
        <taxon>Ascomycota</taxon>
        <taxon>Pezizomycotina</taxon>
        <taxon>Sordariomycetes</taxon>
        <taxon>Xylariomycetidae</taxon>
        <taxon>Xylariales</taxon>
        <taxon>Xylariaceae</taxon>
        <taxon>Xylaria</taxon>
    </lineage>
</organism>
<feature type="domain" description="ATP-dependent DNA ligase family profile" evidence="7">
    <location>
        <begin position="176"/>
        <end position="325"/>
    </location>
</feature>
<dbReference type="EMBL" id="WUBL01000010">
    <property type="protein sequence ID" value="KAF2971809.1"/>
    <property type="molecule type" value="Genomic_DNA"/>
</dbReference>
<keyword evidence="2" id="KW-0436">Ligase</keyword>
<dbReference type="Gene3D" id="2.40.50.140">
    <property type="entry name" value="Nucleic acid-binding proteins"/>
    <property type="match status" value="1"/>
</dbReference>
<comment type="caution">
    <text evidence="8">The sequence shown here is derived from an EMBL/GenBank/DDBJ whole genome shotgun (WGS) entry which is preliminary data.</text>
</comment>
<evidence type="ECO:0000256" key="1">
    <source>
        <dbReference type="ARBA" id="ARBA00007572"/>
    </source>
</evidence>
<feature type="compositionally biased region" description="Low complexity" evidence="6">
    <location>
        <begin position="478"/>
        <end position="496"/>
    </location>
</feature>
<dbReference type="Pfam" id="PF01068">
    <property type="entry name" value="DNA_ligase_A_M"/>
    <property type="match status" value="1"/>
</dbReference>
<feature type="compositionally biased region" description="Low complexity" evidence="6">
    <location>
        <begin position="654"/>
        <end position="664"/>
    </location>
</feature>
<keyword evidence="9" id="KW-1185">Reference proteome</keyword>
<dbReference type="SUPFAM" id="SSF56091">
    <property type="entry name" value="DNA ligase/mRNA capping enzyme, catalytic domain"/>
    <property type="match status" value="1"/>
</dbReference>
<dbReference type="GO" id="GO:0006303">
    <property type="term" value="P:double-strand break repair via nonhomologous end joining"/>
    <property type="evidence" value="ECO:0007669"/>
    <property type="project" value="TreeGrafter"/>
</dbReference>
<evidence type="ECO:0000313" key="9">
    <source>
        <dbReference type="Proteomes" id="UP000481858"/>
    </source>
</evidence>
<evidence type="ECO:0000259" key="7">
    <source>
        <dbReference type="PROSITE" id="PS50160"/>
    </source>
</evidence>
<dbReference type="InterPro" id="IPR036599">
    <property type="entry name" value="DNA_ligase_N_sf"/>
</dbReference>
<sequence length="816" mass="91991">MPFPYRYICDLLQQLDDEGRKPPEKQASSDTIVKSWFQQHRCLINAPGNDACAILSTLLPERRTDRVYNIQAPKLQSIFGKALMLGASRVLELRRWTESGCGVDLADCVESALRRTPNSRDDTTHLTVEEIDQTLGRIAAACRFSSPAEHKILPFHKIRKHVSRSGSFLGTANDSQAHEYEHLMIIYYDVLLIDDGSLLGVKNSERFRRLSEIVTCREGYAELVSRTTIYTSRPSAVPALRELFAQCISSRGEGLVLKPDEPYFDFNGTNRQYGCCNIKLKKEYIQGWGDVGDFAVVGASYDAAKAREYKLPNVRWTHFFIGCLENRDQARAKTEIPRFRVTNIVELTGPVLSTFWAQQRPISVPCRDNTFFELDYGGSVSAKKPTIIFPCPLIFDMRCFAFDKESNTNFWSMRFPQVAKVHHDRSYLDTITFRELQDIAEDATHVPEEDSQEARQWVKALEKMDRGKFLVDTPSQATTCSDVPSSPSSSTSTGTTAQQPRRDVSMPPRSSVVQATITSADTHIASSTVSTSHQAKRLTTEQSRLGCAAKRRRRCSGTSSIEPSQQNAPAESAHTRHREPLSQVDLNVSEKHHAEPQHHPSTLSLTTSSTQEETDLCITKHAISSPVAYYTASEMPSSSPTRIDRSRRISVTAQSQSKSSKSNSSCCSVARHECALASCSILLSPCISSYAWITDDLLKRHGIDDPLLDPRVWHSIDSPMSTYRSASNVECESTPKATSGRRRRMRKICLVESRRKEATEAFLQKIKDADLKKRNGEREWVAVYDWRVLETITEQESQEKTSRGKDPWRRFYVGIV</sequence>
<dbReference type="PANTHER" id="PTHR45997:SF2">
    <property type="entry name" value="ATP DEPENDENT DNA LIGASE DOMAIN PROTEIN (AFU_ORTHOLOGUE AFUA_5G02430)"/>
    <property type="match status" value="1"/>
</dbReference>
<dbReference type="Proteomes" id="UP000481858">
    <property type="component" value="Unassembled WGS sequence"/>
</dbReference>
<feature type="region of interest" description="Disordered" evidence="6">
    <location>
        <begin position="524"/>
        <end position="579"/>
    </location>
</feature>
<dbReference type="GO" id="GO:0006310">
    <property type="term" value="P:DNA recombination"/>
    <property type="evidence" value="ECO:0007669"/>
    <property type="project" value="InterPro"/>
</dbReference>
<protein>
    <recommendedName>
        <fullName evidence="7">ATP-dependent DNA ligase family profile domain-containing protein</fullName>
    </recommendedName>
</protein>
<dbReference type="GO" id="GO:0006297">
    <property type="term" value="P:nucleotide-excision repair, DNA gap filling"/>
    <property type="evidence" value="ECO:0007669"/>
    <property type="project" value="TreeGrafter"/>
</dbReference>
<feature type="region of interest" description="Disordered" evidence="6">
    <location>
        <begin position="591"/>
        <end position="610"/>
    </location>
</feature>
<dbReference type="Pfam" id="PF04675">
    <property type="entry name" value="DNA_ligase_A_N"/>
    <property type="match status" value="1"/>
</dbReference>
<evidence type="ECO:0000256" key="3">
    <source>
        <dbReference type="ARBA" id="ARBA00022741"/>
    </source>
</evidence>
<name>A0A7C8ITC8_9PEZI</name>
<keyword evidence="3" id="KW-0547">Nucleotide-binding</keyword>
<dbReference type="InterPro" id="IPR012308">
    <property type="entry name" value="DNA_ligase_ATP-dep_N"/>
</dbReference>
<dbReference type="GO" id="GO:0003677">
    <property type="term" value="F:DNA binding"/>
    <property type="evidence" value="ECO:0007669"/>
    <property type="project" value="InterPro"/>
</dbReference>
<dbReference type="GO" id="GO:0005524">
    <property type="term" value="F:ATP binding"/>
    <property type="evidence" value="ECO:0007669"/>
    <property type="project" value="UniProtKB-KW"/>
</dbReference>
<dbReference type="OrthoDB" id="2160351at2759"/>
<dbReference type="InParanoid" id="A0A7C8ITC8"/>
<dbReference type="PANTHER" id="PTHR45997">
    <property type="entry name" value="DNA LIGASE 4"/>
    <property type="match status" value="1"/>
</dbReference>